<name>A0A5J4X816_9EUKA</name>
<protein>
    <submittedName>
        <fullName evidence="1">Uncharacterized protein</fullName>
    </submittedName>
</protein>
<evidence type="ECO:0000313" key="1">
    <source>
        <dbReference type="EMBL" id="KAA6402896.1"/>
    </source>
</evidence>
<evidence type="ECO:0000313" key="2">
    <source>
        <dbReference type="Proteomes" id="UP000324800"/>
    </source>
</evidence>
<dbReference type="AlphaFoldDB" id="A0A5J4X816"/>
<reference evidence="1 2" key="1">
    <citation type="submission" date="2019-03" db="EMBL/GenBank/DDBJ databases">
        <title>Single cell metagenomics reveals metabolic interactions within the superorganism composed of flagellate Streblomastix strix and complex community of Bacteroidetes bacteria on its surface.</title>
        <authorList>
            <person name="Treitli S.C."/>
            <person name="Kolisko M."/>
            <person name="Husnik F."/>
            <person name="Keeling P."/>
            <person name="Hampl V."/>
        </authorList>
    </citation>
    <scope>NUCLEOTIDE SEQUENCE [LARGE SCALE GENOMIC DNA]</scope>
    <source>
        <strain evidence="1">ST1C</strain>
    </source>
</reference>
<accession>A0A5J4X816</accession>
<dbReference type="Proteomes" id="UP000324800">
    <property type="component" value="Unassembled WGS sequence"/>
</dbReference>
<organism evidence="1 2">
    <name type="scientific">Streblomastix strix</name>
    <dbReference type="NCBI Taxonomy" id="222440"/>
    <lineage>
        <taxon>Eukaryota</taxon>
        <taxon>Metamonada</taxon>
        <taxon>Preaxostyla</taxon>
        <taxon>Oxymonadida</taxon>
        <taxon>Streblomastigidae</taxon>
        <taxon>Streblomastix</taxon>
    </lineage>
</organism>
<gene>
    <name evidence="1" type="ORF">EZS28_001578</name>
</gene>
<comment type="caution">
    <text evidence="1">The sequence shown here is derived from an EMBL/GenBank/DDBJ whole genome shotgun (WGS) entry which is preliminary data.</text>
</comment>
<dbReference type="EMBL" id="SNRW01000166">
    <property type="protein sequence ID" value="KAA6402896.1"/>
    <property type="molecule type" value="Genomic_DNA"/>
</dbReference>
<proteinExistence type="predicted"/>
<sequence length="252" mass="29125">MAQTARRLAEISRATLDLESIKTDTININTEIMNVGSCPVIISLHQFNDERLCHVQWFKRWWHYQESRSDSGEIIWGNVIKGRTTTLDYCSRLIKQVLAAVGIYTKLRITQLRSASITKVMNLRAPQYAVNAWCIHLETAKSMQKYYYKSNNLLVSQMLLRTGQINSYFSTTSTQYNVARLYEPVEMITNNKIGQQLRDKTSKFNMRRMSKEIETSTLNLDISRVNNKEVANIAQQGLLFFLKEGIALQNLK</sequence>